<dbReference type="RefSeq" id="WP_379043536.1">
    <property type="nucleotide sequence ID" value="NZ_JBHSKW010000032.1"/>
</dbReference>
<reference evidence="4" key="1">
    <citation type="journal article" date="2019" name="Int. J. Syst. Evol. Microbiol.">
        <title>The Global Catalogue of Microorganisms (GCM) 10K type strain sequencing project: providing services to taxonomists for standard genome sequencing and annotation.</title>
        <authorList>
            <consortium name="The Broad Institute Genomics Platform"/>
            <consortium name="The Broad Institute Genome Sequencing Center for Infectious Disease"/>
            <person name="Wu L."/>
            <person name="Ma J."/>
        </authorList>
    </citation>
    <scope>NUCLEOTIDE SEQUENCE [LARGE SCALE GENOMIC DNA]</scope>
    <source>
        <strain evidence="4">KCTC 42456</strain>
    </source>
</reference>
<gene>
    <name evidence="3" type="ORF">ACFSSE_09240</name>
</gene>
<protein>
    <submittedName>
        <fullName evidence="3">DUF2059 domain-containing protein</fullName>
    </submittedName>
</protein>
<evidence type="ECO:0000259" key="2">
    <source>
        <dbReference type="Pfam" id="PF09832"/>
    </source>
</evidence>
<proteinExistence type="predicted"/>
<feature type="domain" description="DUF2059" evidence="2">
    <location>
        <begin position="76"/>
        <end position="132"/>
    </location>
</feature>
<comment type="caution">
    <text evidence="3">The sequence shown here is derived from an EMBL/GenBank/DDBJ whole genome shotgun (WGS) entry which is preliminary data.</text>
</comment>
<evidence type="ECO:0000256" key="1">
    <source>
        <dbReference type="SAM" id="SignalP"/>
    </source>
</evidence>
<accession>A0ABW5TSG5</accession>
<evidence type="ECO:0000313" key="4">
    <source>
        <dbReference type="Proteomes" id="UP001597546"/>
    </source>
</evidence>
<feature type="signal peptide" evidence="1">
    <location>
        <begin position="1"/>
        <end position="20"/>
    </location>
</feature>
<dbReference type="InterPro" id="IPR018637">
    <property type="entry name" value="DUF2059"/>
</dbReference>
<name>A0ABW5TSG5_9SPHI</name>
<evidence type="ECO:0000313" key="3">
    <source>
        <dbReference type="EMBL" id="MFD2731889.1"/>
    </source>
</evidence>
<organism evidence="3 4">
    <name type="scientific">Pedobacter alpinus</name>
    <dbReference type="NCBI Taxonomy" id="1590643"/>
    <lineage>
        <taxon>Bacteria</taxon>
        <taxon>Pseudomonadati</taxon>
        <taxon>Bacteroidota</taxon>
        <taxon>Sphingobacteriia</taxon>
        <taxon>Sphingobacteriales</taxon>
        <taxon>Sphingobacteriaceae</taxon>
        <taxon>Pedobacter</taxon>
    </lineage>
</organism>
<sequence>MKKTLLTVAFLMFTIFSLFAQTSASKTEKIKTFLEISGSSKMGMQAINQIITAFKTQQPNMSNHFWDDFLKEVNADDLTNLVIPIYDKYYTEKDLDGLIAFYQTDLGKRVLEKTPLIMQESMQVGQVWGKAMGEKVIKKIQENKAKN</sequence>
<keyword evidence="1" id="KW-0732">Signal</keyword>
<dbReference type="Pfam" id="PF09832">
    <property type="entry name" value="DUF2059"/>
    <property type="match status" value="1"/>
</dbReference>
<keyword evidence="4" id="KW-1185">Reference proteome</keyword>
<dbReference type="EMBL" id="JBHULV010000028">
    <property type="protein sequence ID" value="MFD2731889.1"/>
    <property type="molecule type" value="Genomic_DNA"/>
</dbReference>
<dbReference type="Proteomes" id="UP001597546">
    <property type="component" value="Unassembled WGS sequence"/>
</dbReference>
<feature type="chain" id="PRO_5045262015" evidence="1">
    <location>
        <begin position="21"/>
        <end position="147"/>
    </location>
</feature>